<dbReference type="PROSITE" id="PS01081">
    <property type="entry name" value="HTH_TETR_1"/>
    <property type="match status" value="1"/>
</dbReference>
<comment type="caution">
    <text evidence="7">The sequence shown here is derived from an EMBL/GenBank/DDBJ whole genome shotgun (WGS) entry which is preliminary data.</text>
</comment>
<dbReference type="InterPro" id="IPR023772">
    <property type="entry name" value="DNA-bd_HTH_TetR-type_CS"/>
</dbReference>
<evidence type="ECO:0000256" key="3">
    <source>
        <dbReference type="ARBA" id="ARBA00023125"/>
    </source>
</evidence>
<dbReference type="InterPro" id="IPR009057">
    <property type="entry name" value="Homeodomain-like_sf"/>
</dbReference>
<dbReference type="EMBL" id="BAAFZP010000001">
    <property type="protein sequence ID" value="GAB1580837.1"/>
    <property type="molecule type" value="Genomic_DNA"/>
</dbReference>
<dbReference type="InterPro" id="IPR050624">
    <property type="entry name" value="HTH-type_Tx_Regulator"/>
</dbReference>
<keyword evidence="1" id="KW-0678">Repressor</keyword>
<dbReference type="PANTHER" id="PTHR43479:SF11">
    <property type="entry name" value="ACREF_ENVCD OPERON REPRESSOR-RELATED"/>
    <property type="match status" value="1"/>
</dbReference>
<dbReference type="Pfam" id="PF00440">
    <property type="entry name" value="TetR_N"/>
    <property type="match status" value="1"/>
</dbReference>
<evidence type="ECO:0000256" key="1">
    <source>
        <dbReference type="ARBA" id="ARBA00022491"/>
    </source>
</evidence>
<evidence type="ECO:0000259" key="6">
    <source>
        <dbReference type="PROSITE" id="PS50977"/>
    </source>
</evidence>
<dbReference type="Proteomes" id="UP001628091">
    <property type="component" value="Unassembled WGS sequence"/>
</dbReference>
<dbReference type="PROSITE" id="PS50977">
    <property type="entry name" value="HTH_TETR_2"/>
    <property type="match status" value="1"/>
</dbReference>
<reference evidence="7 8" key="1">
    <citation type="submission" date="2024-10" db="EMBL/GenBank/DDBJ databases">
        <title>Isolation, draft genome sequencing and identification of Phyllobacterium sp. NSA23, isolated from leaf soil.</title>
        <authorList>
            <person name="Akita H."/>
        </authorList>
    </citation>
    <scope>NUCLEOTIDE SEQUENCE [LARGE SCALE GENOMIC DNA]</scope>
    <source>
        <strain evidence="7 8">NSA23</strain>
    </source>
</reference>
<evidence type="ECO:0000256" key="5">
    <source>
        <dbReference type="PROSITE-ProRule" id="PRU00335"/>
    </source>
</evidence>
<feature type="domain" description="HTH tetR-type" evidence="6">
    <location>
        <begin position="9"/>
        <end position="69"/>
    </location>
</feature>
<evidence type="ECO:0000313" key="7">
    <source>
        <dbReference type="EMBL" id="GAB1580837.1"/>
    </source>
</evidence>
<feature type="DNA-binding region" description="H-T-H motif" evidence="5">
    <location>
        <begin position="32"/>
        <end position="51"/>
    </location>
</feature>
<dbReference type="Pfam" id="PF08361">
    <property type="entry name" value="TetR_C_2"/>
    <property type="match status" value="1"/>
</dbReference>
<keyword evidence="3 5" id="KW-0238">DNA-binding</keyword>
<keyword evidence="8" id="KW-1185">Reference proteome</keyword>
<keyword evidence="2" id="KW-0805">Transcription regulation</keyword>
<proteinExistence type="predicted"/>
<evidence type="ECO:0000313" key="8">
    <source>
        <dbReference type="Proteomes" id="UP001628091"/>
    </source>
</evidence>
<sequence>MRRTKAEAEETREAILEAAERTFLENGVNQSTLMQIAECAGVTRGAIYFHFKDKADIYKSIVDRIRFPQEDLIEQAQAGDQVNPLDVLFEAAISCLKMFVEDERQQRVFTIINQRCEYVGELSEVLDRLRQVNMRVHQLFVRLMQVGKRRRMLSPDWTPEDAARALIASMSGLLNEWVRTDKAFDLVDVGTKSTRALIASFRRNADIGETLCADAILSAGARRKLKETTDHGRKARTKLES</sequence>
<dbReference type="InterPro" id="IPR013572">
    <property type="entry name" value="Tscrpt_reg_MAATS_C"/>
</dbReference>
<gene>
    <name evidence="7" type="ORF">PPNSA23_07800</name>
</gene>
<dbReference type="InterPro" id="IPR001647">
    <property type="entry name" value="HTH_TetR"/>
</dbReference>
<dbReference type="SUPFAM" id="SSF46689">
    <property type="entry name" value="Homeodomain-like"/>
    <property type="match status" value="1"/>
</dbReference>
<dbReference type="PRINTS" id="PR00455">
    <property type="entry name" value="HTHTETR"/>
</dbReference>
<keyword evidence="4" id="KW-0804">Transcription</keyword>
<dbReference type="SUPFAM" id="SSF48498">
    <property type="entry name" value="Tetracyclin repressor-like, C-terminal domain"/>
    <property type="match status" value="1"/>
</dbReference>
<evidence type="ECO:0000256" key="4">
    <source>
        <dbReference type="ARBA" id="ARBA00023163"/>
    </source>
</evidence>
<dbReference type="Gene3D" id="1.10.357.10">
    <property type="entry name" value="Tetracycline Repressor, domain 2"/>
    <property type="match status" value="1"/>
</dbReference>
<organism evidence="7 8">
    <name type="scientific">Phyllobacterium phragmitis</name>
    <dbReference type="NCBI Taxonomy" id="2670329"/>
    <lineage>
        <taxon>Bacteria</taxon>
        <taxon>Pseudomonadati</taxon>
        <taxon>Pseudomonadota</taxon>
        <taxon>Alphaproteobacteria</taxon>
        <taxon>Hyphomicrobiales</taxon>
        <taxon>Phyllobacteriaceae</taxon>
        <taxon>Phyllobacterium</taxon>
    </lineage>
</organism>
<evidence type="ECO:0000256" key="2">
    <source>
        <dbReference type="ARBA" id="ARBA00023015"/>
    </source>
</evidence>
<protein>
    <submittedName>
        <fullName evidence="7">TetR family transcriptional regulator</fullName>
    </submittedName>
</protein>
<dbReference type="PANTHER" id="PTHR43479">
    <property type="entry name" value="ACREF/ENVCD OPERON REPRESSOR-RELATED"/>
    <property type="match status" value="1"/>
</dbReference>
<name>A0ABQ0GVZ2_9HYPH</name>
<dbReference type="InterPro" id="IPR036271">
    <property type="entry name" value="Tet_transcr_reg_TetR-rel_C_sf"/>
</dbReference>
<accession>A0ABQ0GVZ2</accession>